<dbReference type="SUPFAM" id="SSF46565">
    <property type="entry name" value="Chaperone J-domain"/>
    <property type="match status" value="1"/>
</dbReference>
<dbReference type="PANTHER" id="PTHR44240:SF33">
    <property type="entry name" value="OS03G0244950 PROTEIN"/>
    <property type="match status" value="1"/>
</dbReference>
<dbReference type="InterPro" id="IPR018253">
    <property type="entry name" value="DnaJ_domain_CS"/>
</dbReference>
<evidence type="ECO:0000313" key="3">
    <source>
        <dbReference type="EMBL" id="KAK1651519.1"/>
    </source>
</evidence>
<evidence type="ECO:0000259" key="2">
    <source>
        <dbReference type="PROSITE" id="PS50076"/>
    </source>
</evidence>
<keyword evidence="4" id="KW-1185">Reference proteome</keyword>
<dbReference type="Proteomes" id="UP001231189">
    <property type="component" value="Unassembled WGS sequence"/>
</dbReference>
<comment type="caution">
    <text evidence="3">The sequence shown here is derived from an EMBL/GenBank/DDBJ whole genome shotgun (WGS) entry which is preliminary data.</text>
</comment>
<dbReference type="CDD" id="cd06257">
    <property type="entry name" value="DnaJ"/>
    <property type="match status" value="1"/>
</dbReference>
<dbReference type="PROSITE" id="PS50076">
    <property type="entry name" value="DNAJ_2"/>
    <property type="match status" value="1"/>
</dbReference>
<name>A0AAD8SH11_LOLMU</name>
<dbReference type="AlphaFoldDB" id="A0AAD8SH11"/>
<gene>
    <name evidence="3" type="ORF">QYE76_069324</name>
</gene>
<dbReference type="PRINTS" id="PR00625">
    <property type="entry name" value="JDOMAIN"/>
</dbReference>
<dbReference type="SMART" id="SM00271">
    <property type="entry name" value="DnaJ"/>
    <property type="match status" value="1"/>
</dbReference>
<accession>A0AAD8SH11</accession>
<dbReference type="PROSITE" id="PS00636">
    <property type="entry name" value="DNAJ_1"/>
    <property type="match status" value="1"/>
</dbReference>
<evidence type="ECO:0000313" key="4">
    <source>
        <dbReference type="Proteomes" id="UP001231189"/>
    </source>
</evidence>
<dbReference type="InterPro" id="IPR001623">
    <property type="entry name" value="DnaJ_domain"/>
</dbReference>
<feature type="domain" description="J" evidence="2">
    <location>
        <begin position="80"/>
        <end position="145"/>
    </location>
</feature>
<feature type="region of interest" description="Disordered" evidence="1">
    <location>
        <begin position="20"/>
        <end position="58"/>
    </location>
</feature>
<dbReference type="InterPro" id="IPR036869">
    <property type="entry name" value="J_dom_sf"/>
</dbReference>
<dbReference type="PANTHER" id="PTHR44240">
    <property type="entry name" value="DNAJ DOMAIN (PROKARYOTIC HEAT SHOCK PROTEIN)-RELATED"/>
    <property type="match status" value="1"/>
</dbReference>
<organism evidence="3 4">
    <name type="scientific">Lolium multiflorum</name>
    <name type="common">Italian ryegrass</name>
    <name type="synonym">Lolium perenne subsp. multiflorum</name>
    <dbReference type="NCBI Taxonomy" id="4521"/>
    <lineage>
        <taxon>Eukaryota</taxon>
        <taxon>Viridiplantae</taxon>
        <taxon>Streptophyta</taxon>
        <taxon>Embryophyta</taxon>
        <taxon>Tracheophyta</taxon>
        <taxon>Spermatophyta</taxon>
        <taxon>Magnoliopsida</taxon>
        <taxon>Liliopsida</taxon>
        <taxon>Poales</taxon>
        <taxon>Poaceae</taxon>
        <taxon>BOP clade</taxon>
        <taxon>Pooideae</taxon>
        <taxon>Poodae</taxon>
        <taxon>Poeae</taxon>
        <taxon>Poeae Chloroplast Group 2 (Poeae type)</taxon>
        <taxon>Loliodinae</taxon>
        <taxon>Loliinae</taxon>
        <taxon>Lolium</taxon>
    </lineage>
</organism>
<sequence>MISPRPTLSSGFFSRSVSFSRSASFSPSPPSSPVAQPPPLLSVPSARPAPANFSRSASFSTSASATASVVSAPDRGASSTFYDVLGLDAGASCRDIKAAYRRLARAVHPDVSPHPAASADEFIRVHAAYSTLSDPSKRADYDRGMTMIPSAVGRRCAPNLTRSPSFPGSRRRTWETDQCW</sequence>
<reference evidence="3" key="1">
    <citation type="submission" date="2023-07" db="EMBL/GenBank/DDBJ databases">
        <title>A chromosome-level genome assembly of Lolium multiflorum.</title>
        <authorList>
            <person name="Chen Y."/>
            <person name="Copetti D."/>
            <person name="Kolliker R."/>
            <person name="Studer B."/>
        </authorList>
    </citation>
    <scope>NUCLEOTIDE SEQUENCE</scope>
    <source>
        <strain evidence="3">02402/16</strain>
        <tissue evidence="3">Leaf</tissue>
    </source>
</reference>
<dbReference type="GO" id="GO:0005783">
    <property type="term" value="C:endoplasmic reticulum"/>
    <property type="evidence" value="ECO:0007669"/>
    <property type="project" value="UniProtKB-ARBA"/>
</dbReference>
<dbReference type="InterPro" id="IPR052276">
    <property type="entry name" value="Diphthamide-biosynth_chaperone"/>
</dbReference>
<feature type="compositionally biased region" description="Pro residues" evidence="1">
    <location>
        <begin position="27"/>
        <end position="41"/>
    </location>
</feature>
<protein>
    <recommendedName>
        <fullName evidence="2">J domain-containing protein</fullName>
    </recommendedName>
</protein>
<feature type="region of interest" description="Disordered" evidence="1">
    <location>
        <begin position="159"/>
        <end position="180"/>
    </location>
</feature>
<dbReference type="Pfam" id="PF00226">
    <property type="entry name" value="DnaJ"/>
    <property type="match status" value="1"/>
</dbReference>
<evidence type="ECO:0000256" key="1">
    <source>
        <dbReference type="SAM" id="MobiDB-lite"/>
    </source>
</evidence>
<proteinExistence type="predicted"/>
<dbReference type="Gene3D" id="1.10.287.110">
    <property type="entry name" value="DnaJ domain"/>
    <property type="match status" value="1"/>
</dbReference>
<dbReference type="EMBL" id="JAUUTY010000004">
    <property type="protein sequence ID" value="KAK1651519.1"/>
    <property type="molecule type" value="Genomic_DNA"/>
</dbReference>